<name>A0ACD5YMN3_AVESA</name>
<protein>
    <submittedName>
        <fullName evidence="1">Uncharacterized protein</fullName>
    </submittedName>
</protein>
<evidence type="ECO:0000313" key="2">
    <source>
        <dbReference type="Proteomes" id="UP001732700"/>
    </source>
</evidence>
<sequence>MAPTVWRDLPAELVTEVARRITCTIERLFMARACREWRLAALLPRPQQLPWLLLPDATMEVLPSPPAEGSTRTAEFYSVLAGSTYRLRVAHETGGARFFGSLDGGWIFLAYGQSERHGLLNLNSDDRPRFRLPDSVSGAPMRIIAATLSSGPEQAGHVFAAAITDTLRQLAFWRLGDSVATSEIRGNNAAPWNVLEDLLYHDGTFQFLTSEGDILICTPSVQQDARGQQRLVIDLQERHFDLGQHGQMFVLDGHGRAGLLITARYLIQSRGETLMVVRYARPVEMNACEFSVHRQVEHGDGLGRHWEELPALDGRIMFMARGSSRCYDVENFRALSQGVYYLDDRDSGNRFVLQDDDDGYRCQDNGRYSWSGWPLRQHEAEAWFPAREPSDYSSPIWVLP</sequence>
<proteinExistence type="predicted"/>
<reference evidence="1" key="2">
    <citation type="submission" date="2025-09" db="UniProtKB">
        <authorList>
            <consortium name="EnsemblPlants"/>
        </authorList>
    </citation>
    <scope>IDENTIFICATION</scope>
</reference>
<accession>A0ACD5YMN3</accession>
<reference evidence="1" key="1">
    <citation type="submission" date="2021-05" db="EMBL/GenBank/DDBJ databases">
        <authorList>
            <person name="Scholz U."/>
            <person name="Mascher M."/>
            <person name="Fiebig A."/>
        </authorList>
    </citation>
    <scope>NUCLEOTIDE SEQUENCE [LARGE SCALE GENOMIC DNA]</scope>
</reference>
<keyword evidence="2" id="KW-1185">Reference proteome</keyword>
<dbReference type="EnsemblPlants" id="AVESA.00010b.r2.5DG1001820.1">
    <property type="protein sequence ID" value="AVESA.00010b.r2.5DG1001820.1.CDS.1"/>
    <property type="gene ID" value="AVESA.00010b.r2.5DG1001820"/>
</dbReference>
<organism evidence="1 2">
    <name type="scientific">Avena sativa</name>
    <name type="common">Oat</name>
    <dbReference type="NCBI Taxonomy" id="4498"/>
    <lineage>
        <taxon>Eukaryota</taxon>
        <taxon>Viridiplantae</taxon>
        <taxon>Streptophyta</taxon>
        <taxon>Embryophyta</taxon>
        <taxon>Tracheophyta</taxon>
        <taxon>Spermatophyta</taxon>
        <taxon>Magnoliopsida</taxon>
        <taxon>Liliopsida</taxon>
        <taxon>Poales</taxon>
        <taxon>Poaceae</taxon>
        <taxon>BOP clade</taxon>
        <taxon>Pooideae</taxon>
        <taxon>Poodae</taxon>
        <taxon>Poeae</taxon>
        <taxon>Poeae Chloroplast Group 1 (Aveneae type)</taxon>
        <taxon>Aveninae</taxon>
        <taxon>Avena</taxon>
    </lineage>
</organism>
<dbReference type="Proteomes" id="UP001732700">
    <property type="component" value="Chromosome 5D"/>
</dbReference>
<evidence type="ECO:0000313" key="1">
    <source>
        <dbReference type="EnsemblPlants" id="AVESA.00010b.r2.5DG1001820.1.CDS.1"/>
    </source>
</evidence>